<evidence type="ECO:0000256" key="6">
    <source>
        <dbReference type="ARBA" id="ARBA00022837"/>
    </source>
</evidence>
<keyword evidence="14" id="KW-0804">Transcription</keyword>
<dbReference type="Pfam" id="PF01833">
    <property type="entry name" value="TIG"/>
    <property type="match status" value="1"/>
</dbReference>
<dbReference type="PROSITE" id="PS50297">
    <property type="entry name" value="ANK_REP_REGION"/>
    <property type="match status" value="1"/>
</dbReference>
<dbReference type="FunFam" id="1.20.5.190:FF:000003">
    <property type="entry name" value="Calmodulin-binding transcription activator 2"/>
    <property type="match status" value="1"/>
</dbReference>
<evidence type="ECO:0000313" key="19">
    <source>
        <dbReference type="EMBL" id="PNY06228.1"/>
    </source>
</evidence>
<reference evidence="19 20" key="2">
    <citation type="journal article" date="2017" name="Front. Plant Sci.">
        <title>Gene Classification and Mining of Molecular Markers Useful in Red Clover (Trifolium pratense) Breeding.</title>
        <authorList>
            <person name="Istvanek J."/>
            <person name="Dluhosova J."/>
            <person name="Dluhos P."/>
            <person name="Patkova L."/>
            <person name="Nedelnik J."/>
            <person name="Repkova J."/>
        </authorList>
    </citation>
    <scope>NUCLEOTIDE SEQUENCE [LARGE SCALE GENOMIC DNA]</scope>
    <source>
        <strain evidence="20">cv. Tatra</strain>
        <tissue evidence="19">Young leaves</tissue>
    </source>
</reference>
<keyword evidence="7" id="KW-0112">Calmodulin-binding</keyword>
<evidence type="ECO:0000259" key="18">
    <source>
        <dbReference type="PROSITE" id="PS51437"/>
    </source>
</evidence>
<dbReference type="SUPFAM" id="SSF48403">
    <property type="entry name" value="Ankyrin repeat"/>
    <property type="match status" value="1"/>
</dbReference>
<evidence type="ECO:0000256" key="14">
    <source>
        <dbReference type="ARBA" id="ARBA00023163"/>
    </source>
</evidence>
<dbReference type="SUPFAM" id="SSF52540">
    <property type="entry name" value="P-loop containing nucleoside triphosphate hydrolases"/>
    <property type="match status" value="1"/>
</dbReference>
<dbReference type="SMART" id="SM00248">
    <property type="entry name" value="ANK"/>
    <property type="match status" value="2"/>
</dbReference>
<keyword evidence="8" id="KW-0805">Transcription regulation</keyword>
<dbReference type="InterPro" id="IPR002909">
    <property type="entry name" value="IPT_dom"/>
</dbReference>
<dbReference type="STRING" id="57577.A0A2K3NT69"/>
<keyword evidence="10 16" id="KW-0040">ANK repeat</keyword>
<dbReference type="GO" id="GO:0006357">
    <property type="term" value="P:regulation of transcription by RNA polymerase II"/>
    <property type="evidence" value="ECO:0007669"/>
    <property type="project" value="TreeGrafter"/>
</dbReference>
<dbReference type="Gene3D" id="2.60.40.10">
    <property type="entry name" value="Immunoglobulins"/>
    <property type="match status" value="1"/>
</dbReference>
<dbReference type="InterPro" id="IPR014756">
    <property type="entry name" value="Ig_E-set"/>
</dbReference>
<comment type="subcellular location">
    <subcellularLocation>
        <location evidence="2">Cell membrane</location>
        <topology evidence="2">Peripheral membrane protein</topology>
        <orientation evidence="2">Cytoplasmic side</orientation>
    </subcellularLocation>
    <subcellularLocation>
        <location evidence="1">Nucleus</location>
    </subcellularLocation>
</comment>
<dbReference type="GO" id="GO:0003690">
    <property type="term" value="F:double-stranded DNA binding"/>
    <property type="evidence" value="ECO:0007669"/>
    <property type="project" value="TreeGrafter"/>
</dbReference>
<feature type="compositionally biased region" description="Low complexity" evidence="17">
    <location>
        <begin position="153"/>
        <end position="163"/>
    </location>
</feature>
<dbReference type="Pfam" id="PF00612">
    <property type="entry name" value="IQ"/>
    <property type="match status" value="2"/>
</dbReference>
<proteinExistence type="inferred from homology"/>
<dbReference type="PROSITE" id="PS50096">
    <property type="entry name" value="IQ"/>
    <property type="match status" value="2"/>
</dbReference>
<evidence type="ECO:0000256" key="11">
    <source>
        <dbReference type="ARBA" id="ARBA00023054"/>
    </source>
</evidence>
<dbReference type="PANTHER" id="PTHR23335">
    <property type="entry name" value="CALMODULIN-BINDING TRANSCRIPTION ACTIVATOR CAMTA"/>
    <property type="match status" value="1"/>
</dbReference>
<gene>
    <name evidence="19" type="ORF">L195_g002691</name>
</gene>
<comment type="caution">
    <text evidence="19">The sequence shown here is derived from an EMBL/GenBank/DDBJ whole genome shotgun (WGS) entry which is preliminary data.</text>
</comment>
<evidence type="ECO:0000256" key="9">
    <source>
        <dbReference type="ARBA" id="ARBA00023016"/>
    </source>
</evidence>
<name>A0A2K3NT69_TRIPR</name>
<dbReference type="InterPro" id="IPR005559">
    <property type="entry name" value="CG-1_dom"/>
</dbReference>
<keyword evidence="9" id="KW-0346">Stress response</keyword>
<dbReference type="PROSITE" id="PS51437">
    <property type="entry name" value="CG_1"/>
    <property type="match status" value="1"/>
</dbReference>
<reference evidence="19 20" key="1">
    <citation type="journal article" date="2014" name="Am. J. Bot.">
        <title>Genome assembly and annotation for red clover (Trifolium pratense; Fabaceae).</title>
        <authorList>
            <person name="Istvanek J."/>
            <person name="Jaros M."/>
            <person name="Krenek A."/>
            <person name="Repkova J."/>
        </authorList>
    </citation>
    <scope>NUCLEOTIDE SEQUENCE [LARGE SCALE GENOMIC DNA]</scope>
    <source>
        <strain evidence="20">cv. Tatra</strain>
        <tissue evidence="19">Young leaves</tissue>
    </source>
</reference>
<evidence type="ECO:0000313" key="20">
    <source>
        <dbReference type="Proteomes" id="UP000236291"/>
    </source>
</evidence>
<dbReference type="Pfam" id="PF03859">
    <property type="entry name" value="CG-1"/>
    <property type="match status" value="1"/>
</dbReference>
<feature type="region of interest" description="Disordered" evidence="17">
    <location>
        <begin position="146"/>
        <end position="186"/>
    </location>
</feature>
<evidence type="ECO:0000256" key="12">
    <source>
        <dbReference type="ARBA" id="ARBA00023125"/>
    </source>
</evidence>
<keyword evidence="15" id="KW-0539">Nucleus</keyword>
<evidence type="ECO:0000256" key="16">
    <source>
        <dbReference type="PROSITE-ProRule" id="PRU00023"/>
    </source>
</evidence>
<dbReference type="Gene3D" id="1.25.40.20">
    <property type="entry name" value="Ankyrin repeat-containing domain"/>
    <property type="match status" value="1"/>
</dbReference>
<keyword evidence="11" id="KW-0175">Coiled coil</keyword>
<organism evidence="19 20">
    <name type="scientific">Trifolium pratense</name>
    <name type="common">Red clover</name>
    <dbReference type="NCBI Taxonomy" id="57577"/>
    <lineage>
        <taxon>Eukaryota</taxon>
        <taxon>Viridiplantae</taxon>
        <taxon>Streptophyta</taxon>
        <taxon>Embryophyta</taxon>
        <taxon>Tracheophyta</taxon>
        <taxon>Spermatophyta</taxon>
        <taxon>Magnoliopsida</taxon>
        <taxon>eudicotyledons</taxon>
        <taxon>Gunneridae</taxon>
        <taxon>Pentapetalae</taxon>
        <taxon>rosids</taxon>
        <taxon>fabids</taxon>
        <taxon>Fabales</taxon>
        <taxon>Fabaceae</taxon>
        <taxon>Papilionoideae</taxon>
        <taxon>50 kb inversion clade</taxon>
        <taxon>NPAAA clade</taxon>
        <taxon>Hologalegina</taxon>
        <taxon>IRL clade</taxon>
        <taxon>Trifolieae</taxon>
        <taxon>Trifolium</taxon>
    </lineage>
</organism>
<dbReference type="InterPro" id="IPR027417">
    <property type="entry name" value="P-loop_NTPase"/>
</dbReference>
<evidence type="ECO:0000256" key="10">
    <source>
        <dbReference type="ARBA" id="ARBA00023043"/>
    </source>
</evidence>
<evidence type="ECO:0000256" key="17">
    <source>
        <dbReference type="SAM" id="MobiDB-lite"/>
    </source>
</evidence>
<evidence type="ECO:0000256" key="8">
    <source>
        <dbReference type="ARBA" id="ARBA00023015"/>
    </source>
</evidence>
<dbReference type="GO" id="GO:0005886">
    <property type="term" value="C:plasma membrane"/>
    <property type="evidence" value="ECO:0007669"/>
    <property type="project" value="UniProtKB-SubCell"/>
</dbReference>
<evidence type="ECO:0000256" key="15">
    <source>
        <dbReference type="ARBA" id="ARBA00023242"/>
    </source>
</evidence>
<dbReference type="SMART" id="SM00015">
    <property type="entry name" value="IQ"/>
    <property type="match status" value="2"/>
</dbReference>
<sequence length="1121" mass="125280">MADPPSRALPPRPDFQQLQFEAQHRWLRPAEILEILRNYQMFQITPEPPSRPPSGSLFLFDRKVLRYFRKDGHNWRKKKDGKTVREAHEKLKVGSIDVLHCYYAHGEENENFQRRSYWMLEPDMMHIVFVHYLDVKVNKTNIGASTDTKGVTSDSQNGSSVSSGFPANYGNMPSGSADAMSPTSTLTSLCEDADSEDIHHASSGFHTFRESQNLGNGPLMDKVDARSNSSYLTHPFSGDHGQLSFSGPNYLPLVQGGKSNQSGATYAEGQRALNIASWDNVMEKSAGLHTDPSLVSSNSIPSSSMGNIIEQEHSVFTEGRASQSLHSNWQVLTVTASAIFDYDLWNVRPDILKFRLLLRFIGLLKWPGNTDTPFQGNNTGDFPKWSFTQSLNLEFESDYSTELLGKETNNASSEIGPDLFCFNFEPKEQSVQQNLSKEHTPAQSQDALKSECGVHGEHSANYSLNMKHAFMEAESLKKVDSFSRWISKELAAVDDLHMQSSPGISWGTDECGNVIDDTSLNLSLSQDQLFSIHDFSPKWAYAGSEIEVLIIGTFLKSKPEVATCNWSCMFGEVEVPATVLANGILCCQAPPHVIGRIPFYVTFSNRFACSEVREFEFREGFTRNVDLADFFNSSTEMTLHLQLEELLTLNSVHLSDQVFEDDMEKRNLILKLISLKEEEEYSSNEEPTGDMNISKHRMEVHIFHRQVKEKLYSWLLHKVTETGKGPHVFGKDGQGVLHLVAALGYDWAIAPIVTSGVNINFRDVNGCTALHWAASCGRERTVVLLVSMGAAAGALTDPCTAFPSGRTPADIASSCGHKGISGFLAESLLTSHLESLTVDDVNKDGAKETLGMKAVQTISERIATPVFSGDIPDPDAICLKDSLDAVRNATQAADRIHQVYRMQSFQRKQLAQYEGDDEFGLSDQQALSVLASKASKSGHGDGSVNAAAIQIQKKFRGWTKRKEFLFIRQRVVKIQAHVRGHQVRKKYKSIIWSVGILEKVVIRWRRKGSGLRGFRPDAVIKAPNQPSNDPVKEDDYDFLKEGRKQSEERFQKALSRVKSMVQYPEARAQYRRLLNVVDDFRQTKASTSSPISSEEAVDGVEDLIDIDMLFDDDNFLPIVFD</sequence>
<evidence type="ECO:0000256" key="4">
    <source>
        <dbReference type="ARBA" id="ARBA00022553"/>
    </source>
</evidence>
<dbReference type="InterPro" id="IPR036770">
    <property type="entry name" value="Ankyrin_rpt-contain_sf"/>
</dbReference>
<dbReference type="PROSITE" id="PS50088">
    <property type="entry name" value="ANK_REPEAT"/>
    <property type="match status" value="1"/>
</dbReference>
<dbReference type="GO" id="GO:0009409">
    <property type="term" value="P:response to cold"/>
    <property type="evidence" value="ECO:0007669"/>
    <property type="project" value="UniProtKB-ARBA"/>
</dbReference>
<dbReference type="Pfam" id="PF12796">
    <property type="entry name" value="Ank_2"/>
    <property type="match status" value="1"/>
</dbReference>
<dbReference type="PANTHER" id="PTHR23335:SF20">
    <property type="entry name" value="CALMODULIN-BINDING TRANSCRIPTION ACTIVATOR 1"/>
    <property type="match status" value="1"/>
</dbReference>
<dbReference type="Proteomes" id="UP000236291">
    <property type="component" value="Unassembled WGS sequence"/>
</dbReference>
<evidence type="ECO:0000256" key="2">
    <source>
        <dbReference type="ARBA" id="ARBA00004413"/>
    </source>
</evidence>
<protein>
    <submittedName>
        <fullName evidence="19">Calmodulin-binding transcription activator 2-like protein</fullName>
    </submittedName>
</protein>
<keyword evidence="4" id="KW-0597">Phosphoprotein</keyword>
<dbReference type="GO" id="GO:0003712">
    <property type="term" value="F:transcription coregulator activity"/>
    <property type="evidence" value="ECO:0007669"/>
    <property type="project" value="TreeGrafter"/>
</dbReference>
<evidence type="ECO:0000256" key="7">
    <source>
        <dbReference type="ARBA" id="ARBA00022860"/>
    </source>
</evidence>
<dbReference type="InterPro" id="IPR013783">
    <property type="entry name" value="Ig-like_fold"/>
</dbReference>
<dbReference type="AlphaFoldDB" id="A0A2K3NT69"/>
<dbReference type="GO" id="GO:0005634">
    <property type="term" value="C:nucleus"/>
    <property type="evidence" value="ECO:0007669"/>
    <property type="project" value="UniProtKB-SubCell"/>
</dbReference>
<evidence type="ECO:0000256" key="13">
    <source>
        <dbReference type="ARBA" id="ARBA00023159"/>
    </source>
</evidence>
<accession>A0A2K3NT69</accession>
<dbReference type="SMART" id="SM01076">
    <property type="entry name" value="CG-1"/>
    <property type="match status" value="1"/>
</dbReference>
<evidence type="ECO:0000256" key="3">
    <source>
        <dbReference type="ARBA" id="ARBA00008267"/>
    </source>
</evidence>
<evidence type="ECO:0000256" key="1">
    <source>
        <dbReference type="ARBA" id="ARBA00004123"/>
    </source>
</evidence>
<dbReference type="Gene3D" id="1.20.5.190">
    <property type="match status" value="1"/>
</dbReference>
<dbReference type="EMBL" id="ASHM01001200">
    <property type="protein sequence ID" value="PNY06228.1"/>
    <property type="molecule type" value="Genomic_DNA"/>
</dbReference>
<feature type="domain" description="CG-1" evidence="18">
    <location>
        <begin position="15"/>
        <end position="141"/>
    </location>
</feature>
<keyword evidence="12" id="KW-0238">DNA-binding</keyword>
<dbReference type="GO" id="GO:0005516">
    <property type="term" value="F:calmodulin binding"/>
    <property type="evidence" value="ECO:0007669"/>
    <property type="project" value="UniProtKB-KW"/>
</dbReference>
<keyword evidence="13" id="KW-0010">Activator</keyword>
<dbReference type="SUPFAM" id="SSF81296">
    <property type="entry name" value="E set domains"/>
    <property type="match status" value="1"/>
</dbReference>
<evidence type="ECO:0000256" key="5">
    <source>
        <dbReference type="ARBA" id="ARBA00022737"/>
    </source>
</evidence>
<keyword evidence="6" id="KW-0106">Calcium</keyword>
<keyword evidence="5" id="KW-0677">Repeat</keyword>
<dbReference type="InterPro" id="IPR000048">
    <property type="entry name" value="IQ_motif_EF-hand-BS"/>
</dbReference>
<comment type="similarity">
    <text evidence="3">Belongs to the CAMTA family.</text>
</comment>
<dbReference type="FunFam" id="2.60.40.10:FF:000314">
    <property type="entry name" value="Calmodulin-binding transcription activator 2"/>
    <property type="match status" value="1"/>
</dbReference>
<feature type="repeat" description="ANK" evidence="16">
    <location>
        <begin position="765"/>
        <end position="797"/>
    </location>
</feature>
<dbReference type="InterPro" id="IPR002110">
    <property type="entry name" value="Ankyrin_rpt"/>
</dbReference>